<organism evidence="7 8">
    <name type="scientific">Malacoplasma penetrans (strain HF-2)</name>
    <name type="common">Mycoplasma penetrans</name>
    <dbReference type="NCBI Taxonomy" id="272633"/>
    <lineage>
        <taxon>Bacteria</taxon>
        <taxon>Bacillati</taxon>
        <taxon>Mycoplasmatota</taxon>
        <taxon>Mycoplasmoidales</taxon>
        <taxon>Mycoplasmoidaceae</taxon>
        <taxon>Malacoplasma</taxon>
    </lineage>
</organism>
<sequence length="476" mass="55113">MKFKKLEKFPEGFLWGASSSAYQIEGAWDEDGKGMSTQDLPKQNVDGWVDWSKITDFKVASDQYHRYKEDIALMAEMGFKAYRFSIAWTRIIPDGNGAINKKGIQHYHDVIDELLKHGIEPVITMYHFDLPLALEQQGGWTNRDLIVPAFVKYAKVLFKEYGHKVKYWLTINEQNMVAMVGDILGMVSSDPKNRWKHMANLNHNMLLAQSYAFIYLHKMCPNAKIGPAPNICVYYPKSCNPEDFTAAKNAQSLLHWYYLDIAVRGKYNNIVWKFLKDNDALPEIRKDDFKVFKAGKPDFIAFNYYASGTAEKDEGDAVITHGDQHSMFDVPGLYKGAENEYLGKTNYGWAKDPIGFRNTFRELYDRYQLPLLVTENGLGTQDTLTADEKIHDDYRIEYLENHIKEMRNAISDGVEILGYCPWSAVDLVSTHQGITKRYGFVYVNRDEFDLKDLRRIRKDSFYWYQNVIKNNGNNIE</sequence>
<dbReference type="Gene3D" id="3.20.20.80">
    <property type="entry name" value="Glycosidases"/>
    <property type="match status" value="1"/>
</dbReference>
<dbReference type="KEGG" id="mpe:MYPE4550"/>
<dbReference type="Proteomes" id="UP000002522">
    <property type="component" value="Chromosome"/>
</dbReference>
<keyword evidence="2 6" id="KW-0378">Hydrolase</keyword>
<dbReference type="PANTHER" id="PTHR10353:SF136">
    <property type="entry name" value="ARYL-PHOSPHO-BETA-D-GLUCOSIDASE BGLC"/>
    <property type="match status" value="1"/>
</dbReference>
<dbReference type="PANTHER" id="PTHR10353">
    <property type="entry name" value="GLYCOSYL HYDROLASE"/>
    <property type="match status" value="1"/>
</dbReference>
<comment type="similarity">
    <text evidence="1 5">Belongs to the glycosyl hydrolase 1 family.</text>
</comment>
<gene>
    <name evidence="7" type="ordered locus">MYPE4550</name>
</gene>
<proteinExistence type="inferred from homology"/>
<protein>
    <submittedName>
        <fullName evidence="7">Beta glucosidase</fullName>
    </submittedName>
</protein>
<dbReference type="InterPro" id="IPR001360">
    <property type="entry name" value="Glyco_hydro_1"/>
</dbReference>
<keyword evidence="3 6" id="KW-0326">Glycosidase</keyword>
<dbReference type="FunFam" id="3.20.20.80:FF:000004">
    <property type="entry name" value="Beta-glucosidase 6-phospho-beta-glucosidase"/>
    <property type="match status" value="1"/>
</dbReference>
<evidence type="ECO:0000256" key="4">
    <source>
        <dbReference type="PROSITE-ProRule" id="PRU10055"/>
    </source>
</evidence>
<evidence type="ECO:0000313" key="7">
    <source>
        <dbReference type="EMBL" id="BAC44245.1"/>
    </source>
</evidence>
<dbReference type="RefSeq" id="WP_011077279.1">
    <property type="nucleotide sequence ID" value="NC_004432.1"/>
</dbReference>
<reference evidence="7 8" key="1">
    <citation type="journal article" date="2002" name="Nucleic Acids Res.">
        <title>The complete genomic sequence of Mycoplasma penetrans, an intracellular bacterial pathogen in humans.</title>
        <authorList>
            <person name="Sasaki Y."/>
            <person name="Ishikawa J."/>
            <person name="Yamashita A."/>
            <person name="Oshima K."/>
            <person name="Kenri T."/>
            <person name="Furuya K."/>
            <person name="Yoshino C."/>
            <person name="Horino A."/>
            <person name="Shiba T."/>
            <person name="Sasaki T."/>
            <person name="Hattori M."/>
        </authorList>
    </citation>
    <scope>NUCLEOTIDE SEQUENCE [LARGE SCALE GENOMIC DNA]</scope>
    <source>
        <strain evidence="7 8">HF-2</strain>
    </source>
</reference>
<dbReference type="HOGENOM" id="CLU_001859_0_1_14"/>
<dbReference type="Pfam" id="PF00232">
    <property type="entry name" value="Glyco_hydro_1"/>
    <property type="match status" value="1"/>
</dbReference>
<evidence type="ECO:0000256" key="3">
    <source>
        <dbReference type="ARBA" id="ARBA00023295"/>
    </source>
</evidence>
<dbReference type="CAZy" id="GH1">
    <property type="family name" value="Glycoside Hydrolase Family 1"/>
</dbReference>
<dbReference type="SUPFAM" id="SSF51445">
    <property type="entry name" value="(Trans)glycosidases"/>
    <property type="match status" value="1"/>
</dbReference>
<dbReference type="GO" id="GO:0016052">
    <property type="term" value="P:carbohydrate catabolic process"/>
    <property type="evidence" value="ECO:0007669"/>
    <property type="project" value="TreeGrafter"/>
</dbReference>
<keyword evidence="8" id="KW-1185">Reference proteome</keyword>
<dbReference type="GO" id="GO:0005829">
    <property type="term" value="C:cytosol"/>
    <property type="evidence" value="ECO:0007669"/>
    <property type="project" value="TreeGrafter"/>
</dbReference>
<dbReference type="EMBL" id="BA000026">
    <property type="protein sequence ID" value="BAC44245.1"/>
    <property type="molecule type" value="Genomic_DNA"/>
</dbReference>
<name>Q8EVV4_MALP2</name>
<dbReference type="AlphaFoldDB" id="Q8EVV4"/>
<dbReference type="GO" id="GO:0008422">
    <property type="term" value="F:beta-glucosidase activity"/>
    <property type="evidence" value="ECO:0007669"/>
    <property type="project" value="TreeGrafter"/>
</dbReference>
<evidence type="ECO:0000256" key="2">
    <source>
        <dbReference type="ARBA" id="ARBA00022801"/>
    </source>
</evidence>
<feature type="active site" description="Nucleophile" evidence="4">
    <location>
        <position position="375"/>
    </location>
</feature>
<dbReference type="eggNOG" id="COG2723">
    <property type="taxonomic scope" value="Bacteria"/>
</dbReference>
<dbReference type="STRING" id="272633.gene:10731571"/>
<dbReference type="FunCoup" id="Q8EVV4">
    <property type="interactions" value="51"/>
</dbReference>
<evidence type="ECO:0000256" key="5">
    <source>
        <dbReference type="RuleBase" id="RU003690"/>
    </source>
</evidence>
<evidence type="ECO:0000256" key="1">
    <source>
        <dbReference type="ARBA" id="ARBA00010838"/>
    </source>
</evidence>
<dbReference type="InterPro" id="IPR017853">
    <property type="entry name" value="GH"/>
</dbReference>
<evidence type="ECO:0000313" key="8">
    <source>
        <dbReference type="Proteomes" id="UP000002522"/>
    </source>
</evidence>
<dbReference type="InterPro" id="IPR033132">
    <property type="entry name" value="GH_1_N_CS"/>
</dbReference>
<dbReference type="PROSITE" id="PS00653">
    <property type="entry name" value="GLYCOSYL_HYDROL_F1_2"/>
    <property type="match status" value="1"/>
</dbReference>
<dbReference type="PROSITE" id="PS00572">
    <property type="entry name" value="GLYCOSYL_HYDROL_F1_1"/>
    <property type="match status" value="1"/>
</dbReference>
<dbReference type="InterPro" id="IPR018120">
    <property type="entry name" value="Glyco_hydro_1_AS"/>
</dbReference>
<dbReference type="InParanoid" id="Q8EVV4"/>
<evidence type="ECO:0000256" key="6">
    <source>
        <dbReference type="RuleBase" id="RU004468"/>
    </source>
</evidence>
<accession>Q8EVV4</accession>
<dbReference type="PRINTS" id="PR00131">
    <property type="entry name" value="GLHYDRLASE1"/>
</dbReference>